<evidence type="ECO:0000256" key="3">
    <source>
        <dbReference type="ARBA" id="ARBA00022490"/>
    </source>
</evidence>
<reference evidence="11" key="1">
    <citation type="submission" date="2023-05" db="EMBL/GenBank/DDBJ databases">
        <title>Cataloging the Phylogenetic Diversity of Human Bladder Bacteria.</title>
        <authorList>
            <person name="Du J."/>
        </authorList>
    </citation>
    <scope>NUCLEOTIDE SEQUENCE</scope>
    <source>
        <strain evidence="11">UMB1231</strain>
    </source>
</reference>
<comment type="cofactor">
    <cofactor evidence="10">
        <name>Mn(2+)</name>
        <dbReference type="ChEBI" id="CHEBI:29035"/>
    </cofactor>
    <cofactor evidence="10">
        <name>Fe(2+)</name>
        <dbReference type="ChEBI" id="CHEBI:29033"/>
    </cofactor>
    <text evidence="10">Binds 1 Mn(2+) or Fe(2+) ion per subunit.</text>
</comment>
<organism evidence="11 12">
    <name type="scientific">Facklamia hominis</name>
    <dbReference type="NCBI Taxonomy" id="178214"/>
    <lineage>
        <taxon>Bacteria</taxon>
        <taxon>Bacillati</taxon>
        <taxon>Bacillota</taxon>
        <taxon>Bacilli</taxon>
        <taxon>Lactobacillales</taxon>
        <taxon>Aerococcaceae</taxon>
        <taxon>Facklamia</taxon>
    </lineage>
</organism>
<dbReference type="Pfam" id="PF01475">
    <property type="entry name" value="FUR"/>
    <property type="match status" value="1"/>
</dbReference>
<comment type="caution">
    <text evidence="11">The sequence shown here is derived from an EMBL/GenBank/DDBJ whole genome shotgun (WGS) entry which is preliminary data.</text>
</comment>
<accession>A0AAJ1V669</accession>
<dbReference type="PANTHER" id="PTHR33202">
    <property type="entry name" value="ZINC UPTAKE REGULATION PROTEIN"/>
    <property type="match status" value="1"/>
</dbReference>
<feature type="binding site" evidence="9">
    <location>
        <position position="118"/>
    </location>
    <ligand>
        <name>Zn(2+)</name>
        <dbReference type="ChEBI" id="CHEBI:29105"/>
    </ligand>
</feature>
<comment type="cofactor">
    <cofactor evidence="9">
        <name>Zn(2+)</name>
        <dbReference type="ChEBI" id="CHEBI:29105"/>
    </cofactor>
    <text evidence="9">Binds 1 zinc ion per subunit.</text>
</comment>
<evidence type="ECO:0000313" key="11">
    <source>
        <dbReference type="EMBL" id="MDK7187984.1"/>
    </source>
</evidence>
<sequence>MKPVHLKKTPYSTEVNRLIELGHQQLREAGFKITKKRTEILSLFADNQRYLTALTIHKALEEIYPTMSYNTTYRNLYDFVEIGLLESTEYQNEQLFRLSCQLGHDCHHHHHHFICVNCGKALVLDACPLEEVHTDLSSVKVLSHRFEVFGLCEDCQLLPESELQ</sequence>
<evidence type="ECO:0000256" key="5">
    <source>
        <dbReference type="ARBA" id="ARBA00022833"/>
    </source>
</evidence>
<keyword evidence="9" id="KW-0479">Metal-binding</keyword>
<evidence type="ECO:0000256" key="9">
    <source>
        <dbReference type="PIRSR" id="PIRSR602481-1"/>
    </source>
</evidence>
<dbReference type="AlphaFoldDB" id="A0AAJ1V669"/>
<dbReference type="EMBL" id="JASOOE010000019">
    <property type="protein sequence ID" value="MDK7187984.1"/>
    <property type="molecule type" value="Genomic_DNA"/>
</dbReference>
<dbReference type="GO" id="GO:0005737">
    <property type="term" value="C:cytoplasm"/>
    <property type="evidence" value="ECO:0007669"/>
    <property type="project" value="UniProtKB-SubCell"/>
</dbReference>
<feature type="binding site" evidence="10">
    <location>
        <position position="109"/>
    </location>
    <ligand>
        <name>Fe cation</name>
        <dbReference type="ChEBI" id="CHEBI:24875"/>
    </ligand>
</feature>
<dbReference type="Proteomes" id="UP001229251">
    <property type="component" value="Unassembled WGS sequence"/>
</dbReference>
<dbReference type="CDD" id="cd07153">
    <property type="entry name" value="Fur_like"/>
    <property type="match status" value="1"/>
</dbReference>
<dbReference type="GO" id="GO:1900376">
    <property type="term" value="P:regulation of secondary metabolite biosynthetic process"/>
    <property type="evidence" value="ECO:0007669"/>
    <property type="project" value="TreeGrafter"/>
</dbReference>
<dbReference type="SUPFAM" id="SSF46785">
    <property type="entry name" value="Winged helix' DNA-binding domain"/>
    <property type="match status" value="1"/>
</dbReference>
<protein>
    <submittedName>
        <fullName evidence="11">Fur family transcriptional regulator</fullName>
    </submittedName>
</protein>
<dbReference type="GO" id="GO:0003700">
    <property type="term" value="F:DNA-binding transcription factor activity"/>
    <property type="evidence" value="ECO:0007669"/>
    <property type="project" value="InterPro"/>
</dbReference>
<evidence type="ECO:0000256" key="8">
    <source>
        <dbReference type="ARBA" id="ARBA00023163"/>
    </source>
</evidence>
<evidence type="ECO:0000313" key="12">
    <source>
        <dbReference type="Proteomes" id="UP001229251"/>
    </source>
</evidence>
<feature type="binding site" evidence="9">
    <location>
        <position position="115"/>
    </location>
    <ligand>
        <name>Zn(2+)</name>
        <dbReference type="ChEBI" id="CHEBI:29105"/>
    </ligand>
</feature>
<feature type="binding site" evidence="9">
    <location>
        <position position="155"/>
    </location>
    <ligand>
        <name>Zn(2+)</name>
        <dbReference type="ChEBI" id="CHEBI:29105"/>
    </ligand>
</feature>
<keyword evidence="5 9" id="KW-0862">Zinc</keyword>
<comment type="subcellular location">
    <subcellularLocation>
        <location evidence="1">Cytoplasm</location>
    </subcellularLocation>
</comment>
<dbReference type="InterPro" id="IPR036388">
    <property type="entry name" value="WH-like_DNA-bd_sf"/>
</dbReference>
<evidence type="ECO:0000256" key="6">
    <source>
        <dbReference type="ARBA" id="ARBA00023015"/>
    </source>
</evidence>
<feature type="binding site" evidence="9">
    <location>
        <position position="152"/>
    </location>
    <ligand>
        <name>Zn(2+)</name>
        <dbReference type="ChEBI" id="CHEBI:29105"/>
    </ligand>
</feature>
<dbReference type="Gene3D" id="1.10.10.10">
    <property type="entry name" value="Winged helix-like DNA-binding domain superfamily/Winged helix DNA-binding domain"/>
    <property type="match status" value="1"/>
</dbReference>
<keyword evidence="4" id="KW-0678">Repressor</keyword>
<keyword evidence="8" id="KW-0804">Transcription</keyword>
<dbReference type="GO" id="GO:0000976">
    <property type="term" value="F:transcription cis-regulatory region binding"/>
    <property type="evidence" value="ECO:0007669"/>
    <property type="project" value="TreeGrafter"/>
</dbReference>
<dbReference type="InterPro" id="IPR002481">
    <property type="entry name" value="FUR"/>
</dbReference>
<feature type="binding site" evidence="10">
    <location>
        <position position="130"/>
    </location>
    <ligand>
        <name>Fe cation</name>
        <dbReference type="ChEBI" id="CHEBI:24875"/>
    </ligand>
</feature>
<dbReference type="GO" id="GO:0045892">
    <property type="term" value="P:negative regulation of DNA-templated transcription"/>
    <property type="evidence" value="ECO:0007669"/>
    <property type="project" value="TreeGrafter"/>
</dbReference>
<proteinExistence type="inferred from homology"/>
<dbReference type="RefSeq" id="WP_006907775.1">
    <property type="nucleotide sequence ID" value="NZ_JASOOE010000019.1"/>
</dbReference>
<evidence type="ECO:0000256" key="4">
    <source>
        <dbReference type="ARBA" id="ARBA00022491"/>
    </source>
</evidence>
<dbReference type="InterPro" id="IPR036390">
    <property type="entry name" value="WH_DNA-bd_sf"/>
</dbReference>
<keyword evidence="7" id="KW-0238">DNA-binding</keyword>
<dbReference type="PANTHER" id="PTHR33202:SF1">
    <property type="entry name" value="FERRIC UPTAKE REGULATION PROTEIN"/>
    <property type="match status" value="1"/>
</dbReference>
<keyword evidence="3" id="KW-0963">Cytoplasm</keyword>
<keyword evidence="6" id="KW-0805">Transcription regulation</keyword>
<name>A0AAJ1V669_9LACT</name>
<evidence type="ECO:0000256" key="2">
    <source>
        <dbReference type="ARBA" id="ARBA00007957"/>
    </source>
</evidence>
<keyword evidence="10" id="KW-0408">Iron</keyword>
<evidence type="ECO:0000256" key="7">
    <source>
        <dbReference type="ARBA" id="ARBA00023125"/>
    </source>
</evidence>
<feature type="binding site" evidence="10">
    <location>
        <position position="144"/>
    </location>
    <ligand>
        <name>Fe cation</name>
        <dbReference type="ChEBI" id="CHEBI:24875"/>
    </ligand>
</feature>
<evidence type="ECO:0000256" key="1">
    <source>
        <dbReference type="ARBA" id="ARBA00004496"/>
    </source>
</evidence>
<dbReference type="GO" id="GO:0008270">
    <property type="term" value="F:zinc ion binding"/>
    <property type="evidence" value="ECO:0007669"/>
    <property type="project" value="TreeGrafter"/>
</dbReference>
<dbReference type="InterPro" id="IPR043135">
    <property type="entry name" value="Fur_C"/>
</dbReference>
<dbReference type="Gene3D" id="3.30.1490.190">
    <property type="match status" value="1"/>
</dbReference>
<gene>
    <name evidence="11" type="ORF">QP433_08310</name>
</gene>
<evidence type="ECO:0000256" key="10">
    <source>
        <dbReference type="PIRSR" id="PIRSR602481-2"/>
    </source>
</evidence>
<comment type="similarity">
    <text evidence="2">Belongs to the Fur family.</text>
</comment>